<protein>
    <submittedName>
        <fullName evidence="6">Hemolysin activation/secretion protein</fullName>
    </submittedName>
</protein>
<dbReference type="Gene3D" id="3.10.20.310">
    <property type="entry name" value="membrane protein fhac"/>
    <property type="match status" value="1"/>
</dbReference>
<evidence type="ECO:0000259" key="4">
    <source>
        <dbReference type="Pfam" id="PF03865"/>
    </source>
</evidence>
<keyword evidence="7" id="KW-1185">Reference proteome</keyword>
<dbReference type="PANTHER" id="PTHR34597">
    <property type="entry name" value="SLR1661 PROTEIN"/>
    <property type="match status" value="1"/>
</dbReference>
<keyword evidence="2" id="KW-0812">Transmembrane</keyword>
<organism evidence="6 7">
    <name type="scientific">Rhodopseudomonas rhenobacensis</name>
    <dbReference type="NCBI Taxonomy" id="87461"/>
    <lineage>
        <taxon>Bacteria</taxon>
        <taxon>Pseudomonadati</taxon>
        <taxon>Pseudomonadota</taxon>
        <taxon>Alphaproteobacteria</taxon>
        <taxon>Hyphomicrobiales</taxon>
        <taxon>Nitrobacteraceae</taxon>
        <taxon>Rhodopseudomonas</taxon>
    </lineage>
</organism>
<proteinExistence type="predicted"/>
<evidence type="ECO:0000256" key="1">
    <source>
        <dbReference type="ARBA" id="ARBA00022452"/>
    </source>
</evidence>
<gene>
    <name evidence="6" type="ORF">HNR60_000503</name>
</gene>
<dbReference type="InterPro" id="IPR013686">
    <property type="entry name" value="Polypept-transport_assoc_ShlB"/>
</dbReference>
<evidence type="ECO:0000259" key="5">
    <source>
        <dbReference type="Pfam" id="PF08479"/>
    </source>
</evidence>
<evidence type="ECO:0000313" key="7">
    <source>
        <dbReference type="Proteomes" id="UP000542353"/>
    </source>
</evidence>
<evidence type="ECO:0000313" key="6">
    <source>
        <dbReference type="EMBL" id="MBB5045768.1"/>
    </source>
</evidence>
<dbReference type="InterPro" id="IPR005565">
    <property type="entry name" value="Hemolysn_activator_HlyB_C"/>
</dbReference>
<dbReference type="InterPro" id="IPR051544">
    <property type="entry name" value="TPS_OM_transporter"/>
</dbReference>
<reference evidence="6 7" key="1">
    <citation type="submission" date="2020-08" db="EMBL/GenBank/DDBJ databases">
        <title>Genomic Encyclopedia of Type Strains, Phase IV (KMG-IV): sequencing the most valuable type-strain genomes for metagenomic binning, comparative biology and taxonomic classification.</title>
        <authorList>
            <person name="Goeker M."/>
        </authorList>
    </citation>
    <scope>NUCLEOTIDE SEQUENCE [LARGE SCALE GENOMIC DNA]</scope>
    <source>
        <strain evidence="6 7">DSM 12706</strain>
    </source>
</reference>
<dbReference type="GO" id="GO:0098046">
    <property type="term" value="C:type V protein secretion system complex"/>
    <property type="evidence" value="ECO:0007669"/>
    <property type="project" value="TreeGrafter"/>
</dbReference>
<dbReference type="GO" id="GO:0046819">
    <property type="term" value="P:protein secretion by the type V secretion system"/>
    <property type="evidence" value="ECO:0007669"/>
    <property type="project" value="TreeGrafter"/>
</dbReference>
<comment type="caution">
    <text evidence="6">The sequence shown here is derived from an EMBL/GenBank/DDBJ whole genome shotgun (WGS) entry which is preliminary data.</text>
</comment>
<name>A0A7W8DXE2_9BRAD</name>
<keyword evidence="3" id="KW-0998">Cell outer membrane</keyword>
<evidence type="ECO:0000256" key="3">
    <source>
        <dbReference type="ARBA" id="ARBA00023237"/>
    </source>
</evidence>
<dbReference type="GO" id="GO:0008320">
    <property type="term" value="F:protein transmembrane transporter activity"/>
    <property type="evidence" value="ECO:0007669"/>
    <property type="project" value="TreeGrafter"/>
</dbReference>
<accession>A0A7W8DXE2</accession>
<keyword evidence="1" id="KW-0472">Membrane</keyword>
<dbReference type="PANTHER" id="PTHR34597:SF6">
    <property type="entry name" value="BLR6126 PROTEIN"/>
    <property type="match status" value="1"/>
</dbReference>
<feature type="domain" description="Polypeptide-transport-associated ShlB-type" evidence="5">
    <location>
        <begin position="52"/>
        <end position="112"/>
    </location>
</feature>
<dbReference type="Gene3D" id="2.40.160.50">
    <property type="entry name" value="membrane protein fhac: a member of the omp85/tpsb transporter family"/>
    <property type="match status" value="1"/>
</dbReference>
<dbReference type="EMBL" id="JACHIH010000002">
    <property type="protein sequence ID" value="MBB5045768.1"/>
    <property type="molecule type" value="Genomic_DNA"/>
</dbReference>
<dbReference type="Pfam" id="PF03865">
    <property type="entry name" value="ShlB"/>
    <property type="match status" value="1"/>
</dbReference>
<dbReference type="Pfam" id="PF08479">
    <property type="entry name" value="POTRA_2"/>
    <property type="match status" value="1"/>
</dbReference>
<sequence length="542" mass="57068">MTPQTLRPALSIGPVGLPAEGRVRLQAPTGSERLSVVAGRVAITGSFEELAQETRALVATIEKQRVTVAQVYEFVGALEQAYARAGYVLVRVTVPEQKLNDGGIVRIVVIDGFIEAVGVEQVPPRIRAVVASRMAPLIGRGHITLAEIERLLLTAGDVPGLRLKSTLARGKMMGGALLVLEGTQRLVSATAGIDNRLPASLGSWSYGTSAALNSALGLGEQFYASAQASGDPGLLFDSASPLRVLGAGAVLPLGSDGWVLNPEYTNARSQPRPVVGSLSSIGQFERFAVRTSFPAIRTRRTLLSFNAAFEHIEQSIALPLFSADLNRDRYNAFRAGASFDTGLPAWGSALQLNAGFSQGVGGRDQSDALASGVPLSRQGSDPYFSKATFDARVFQPLPYGLNFDLIGRAQTSFGHPLFVSEQFALDGPQALSAFSTGTLNVDEGGTLRVELARPFAAMGTAVPIVLSPYGFGSVGAGRLIAPTILELSTIRGGSVGAGVRSGIELAGGYQGLTLGLEVARQFSNLPDLPHAWRGNVVMNVRF</sequence>
<keyword evidence="1" id="KW-1134">Transmembrane beta strand</keyword>
<feature type="domain" description="Haemolysin activator HlyB C-terminal" evidence="4">
    <location>
        <begin position="184"/>
        <end position="471"/>
    </location>
</feature>
<dbReference type="Proteomes" id="UP000542353">
    <property type="component" value="Unassembled WGS sequence"/>
</dbReference>
<dbReference type="AlphaFoldDB" id="A0A7W8DXE2"/>
<evidence type="ECO:0000256" key="2">
    <source>
        <dbReference type="ARBA" id="ARBA00022692"/>
    </source>
</evidence>